<protein>
    <submittedName>
        <fullName evidence="1">Dual specificity protein phosphatase 1</fullName>
    </submittedName>
</protein>
<accession>A0ACB8I7C8</accession>
<comment type="caution">
    <text evidence="1">The sequence shown here is derived from an EMBL/GenBank/DDBJ whole genome shotgun (WGS) entry which is preliminary data.</text>
</comment>
<gene>
    <name evidence="1" type="ORF">KPL71_027516</name>
</gene>
<proteinExistence type="predicted"/>
<dbReference type="Proteomes" id="UP000829398">
    <property type="component" value="Chromosome 9"/>
</dbReference>
<sequence length="151" mass="16593">MDQMDNAYRNQIAAILRVLNLTTCLREDRVPSEIEQGLFLGSIGVASNKDALKSRNITHILTVANALAPAHPNDFVYKVIGAKRQRGGVLVHCFAGRSRSVTIVVAYLMKKHGMSLSQAMGHVKSRRPQAAPNSGFLLQLQELEKSLQGRT</sequence>
<organism evidence="1 2">
    <name type="scientific">Citrus sinensis</name>
    <name type="common">Sweet orange</name>
    <name type="synonym">Citrus aurantium var. sinensis</name>
    <dbReference type="NCBI Taxonomy" id="2711"/>
    <lineage>
        <taxon>Eukaryota</taxon>
        <taxon>Viridiplantae</taxon>
        <taxon>Streptophyta</taxon>
        <taxon>Embryophyta</taxon>
        <taxon>Tracheophyta</taxon>
        <taxon>Spermatophyta</taxon>
        <taxon>Magnoliopsida</taxon>
        <taxon>eudicotyledons</taxon>
        <taxon>Gunneridae</taxon>
        <taxon>Pentapetalae</taxon>
        <taxon>rosids</taxon>
        <taxon>malvids</taxon>
        <taxon>Sapindales</taxon>
        <taxon>Rutaceae</taxon>
        <taxon>Aurantioideae</taxon>
        <taxon>Citrus</taxon>
    </lineage>
</organism>
<evidence type="ECO:0000313" key="1">
    <source>
        <dbReference type="EMBL" id="KAH9682919.1"/>
    </source>
</evidence>
<dbReference type="EMBL" id="CM039178">
    <property type="protein sequence ID" value="KAH9682919.1"/>
    <property type="molecule type" value="Genomic_DNA"/>
</dbReference>
<evidence type="ECO:0000313" key="2">
    <source>
        <dbReference type="Proteomes" id="UP000829398"/>
    </source>
</evidence>
<keyword evidence="2" id="KW-1185">Reference proteome</keyword>
<name>A0ACB8I7C8_CITSI</name>
<reference evidence="2" key="1">
    <citation type="journal article" date="2023" name="Hortic. Res.">
        <title>A chromosome-level phased genome enabling allele-level studies in sweet orange: a case study on citrus Huanglongbing tolerance.</title>
        <authorList>
            <person name="Wu B."/>
            <person name="Yu Q."/>
            <person name="Deng Z."/>
            <person name="Duan Y."/>
            <person name="Luo F."/>
            <person name="Gmitter F. Jr."/>
        </authorList>
    </citation>
    <scope>NUCLEOTIDE SEQUENCE [LARGE SCALE GENOMIC DNA]</scope>
    <source>
        <strain evidence="2">cv. Valencia</strain>
    </source>
</reference>